<evidence type="ECO:0000259" key="8">
    <source>
        <dbReference type="PROSITE" id="PS50404"/>
    </source>
</evidence>
<evidence type="ECO:0000256" key="3">
    <source>
        <dbReference type="ARBA" id="ARBA00011738"/>
    </source>
</evidence>
<dbReference type="InterPro" id="IPR040079">
    <property type="entry name" value="Glutathione_S-Trfase"/>
</dbReference>
<dbReference type="InterPro" id="IPR036282">
    <property type="entry name" value="Glutathione-S-Trfase_C_sf"/>
</dbReference>
<evidence type="ECO:0000259" key="9">
    <source>
        <dbReference type="PROSITE" id="PS50405"/>
    </source>
</evidence>
<keyword evidence="6" id="KW-0808">Transferase</keyword>
<evidence type="ECO:0000313" key="11">
    <source>
        <dbReference type="Proteomes" id="UP001558652"/>
    </source>
</evidence>
<evidence type="ECO:0000313" key="10">
    <source>
        <dbReference type="EMBL" id="KAL1109970.1"/>
    </source>
</evidence>
<dbReference type="FunFam" id="3.40.30.10:FF:000176">
    <property type="entry name" value="Glutathione S-transferase theta-1"/>
    <property type="match status" value="1"/>
</dbReference>
<comment type="subunit">
    <text evidence="3">Homodimer.</text>
</comment>
<dbReference type="SUPFAM" id="SSF47616">
    <property type="entry name" value="GST C-terminal domain-like"/>
    <property type="match status" value="1"/>
</dbReference>
<evidence type="ECO:0000256" key="4">
    <source>
        <dbReference type="ARBA" id="ARBA00012452"/>
    </source>
</evidence>
<organism evidence="10 11">
    <name type="scientific">Ranatra chinensis</name>
    <dbReference type="NCBI Taxonomy" id="642074"/>
    <lineage>
        <taxon>Eukaryota</taxon>
        <taxon>Metazoa</taxon>
        <taxon>Ecdysozoa</taxon>
        <taxon>Arthropoda</taxon>
        <taxon>Hexapoda</taxon>
        <taxon>Insecta</taxon>
        <taxon>Pterygota</taxon>
        <taxon>Neoptera</taxon>
        <taxon>Paraneoptera</taxon>
        <taxon>Hemiptera</taxon>
        <taxon>Heteroptera</taxon>
        <taxon>Panheteroptera</taxon>
        <taxon>Nepomorpha</taxon>
        <taxon>Nepidae</taxon>
        <taxon>Ranatrinae</taxon>
        <taxon>Ranatra</taxon>
    </lineage>
</organism>
<dbReference type="InterPro" id="IPR051369">
    <property type="entry name" value="GST_Theta"/>
</dbReference>
<name>A0ABD0YFX3_9HEMI</name>
<dbReference type="FunFam" id="1.20.1050.10:FF:000008">
    <property type="entry name" value="Glutathione S-transferase theta-1"/>
    <property type="match status" value="1"/>
</dbReference>
<dbReference type="Pfam" id="PF00043">
    <property type="entry name" value="GST_C"/>
    <property type="match status" value="1"/>
</dbReference>
<dbReference type="PANTHER" id="PTHR43917">
    <property type="match status" value="1"/>
</dbReference>
<dbReference type="Pfam" id="PF02798">
    <property type="entry name" value="GST_N"/>
    <property type="match status" value="1"/>
</dbReference>
<dbReference type="AlphaFoldDB" id="A0ABD0YFX3"/>
<dbReference type="InterPro" id="IPR004045">
    <property type="entry name" value="Glutathione_S-Trfase_N"/>
</dbReference>
<dbReference type="SFLD" id="SFLDS00019">
    <property type="entry name" value="Glutathione_Transferase_(cytos"/>
    <property type="match status" value="1"/>
</dbReference>
<dbReference type="CDD" id="cd03050">
    <property type="entry name" value="GST_N_Theta"/>
    <property type="match status" value="1"/>
</dbReference>
<feature type="domain" description="GST N-terminal" evidence="8">
    <location>
        <begin position="2"/>
        <end position="83"/>
    </location>
</feature>
<keyword evidence="11" id="KW-1185">Reference proteome</keyword>
<comment type="caution">
    <text evidence="10">The sequence shown here is derived from an EMBL/GenBank/DDBJ whole genome shotgun (WGS) entry which is preliminary data.</text>
</comment>
<dbReference type="Gene3D" id="3.40.30.10">
    <property type="entry name" value="Glutaredoxin"/>
    <property type="match status" value="1"/>
</dbReference>
<dbReference type="InterPro" id="IPR040077">
    <property type="entry name" value="GST_C_Theta"/>
</dbReference>
<dbReference type="GO" id="GO:0004364">
    <property type="term" value="F:glutathione transferase activity"/>
    <property type="evidence" value="ECO:0007669"/>
    <property type="project" value="UniProtKB-EC"/>
</dbReference>
<dbReference type="GO" id="GO:0005737">
    <property type="term" value="C:cytoplasm"/>
    <property type="evidence" value="ECO:0007669"/>
    <property type="project" value="UniProtKB-SubCell"/>
</dbReference>
<dbReference type="PROSITE" id="PS50405">
    <property type="entry name" value="GST_CTER"/>
    <property type="match status" value="1"/>
</dbReference>
<dbReference type="EC" id="2.5.1.18" evidence="4"/>
<dbReference type="InterPro" id="IPR040075">
    <property type="entry name" value="GST_N_Theta"/>
</dbReference>
<comment type="similarity">
    <text evidence="2">Belongs to the GST superfamily. Theta family.</text>
</comment>
<comment type="catalytic activity">
    <reaction evidence="7">
        <text>RX + glutathione = an S-substituted glutathione + a halide anion + H(+)</text>
        <dbReference type="Rhea" id="RHEA:16437"/>
        <dbReference type="ChEBI" id="CHEBI:15378"/>
        <dbReference type="ChEBI" id="CHEBI:16042"/>
        <dbReference type="ChEBI" id="CHEBI:17792"/>
        <dbReference type="ChEBI" id="CHEBI:57925"/>
        <dbReference type="ChEBI" id="CHEBI:90779"/>
        <dbReference type="EC" id="2.5.1.18"/>
    </reaction>
</comment>
<gene>
    <name evidence="10" type="ORF">AAG570_014079</name>
</gene>
<evidence type="ECO:0000256" key="2">
    <source>
        <dbReference type="ARBA" id="ARBA00009899"/>
    </source>
</evidence>
<dbReference type="InterPro" id="IPR004046">
    <property type="entry name" value="GST_C"/>
</dbReference>
<keyword evidence="5" id="KW-0963">Cytoplasm</keyword>
<evidence type="ECO:0000256" key="7">
    <source>
        <dbReference type="ARBA" id="ARBA00047960"/>
    </source>
</evidence>
<evidence type="ECO:0000256" key="1">
    <source>
        <dbReference type="ARBA" id="ARBA00004496"/>
    </source>
</evidence>
<evidence type="ECO:0000256" key="6">
    <source>
        <dbReference type="ARBA" id="ARBA00022679"/>
    </source>
</evidence>
<dbReference type="SUPFAM" id="SSF52833">
    <property type="entry name" value="Thioredoxin-like"/>
    <property type="match status" value="1"/>
</dbReference>
<accession>A0ABD0YFX3</accession>
<evidence type="ECO:0000256" key="5">
    <source>
        <dbReference type="ARBA" id="ARBA00022490"/>
    </source>
</evidence>
<dbReference type="InterPro" id="IPR036249">
    <property type="entry name" value="Thioredoxin-like_sf"/>
</dbReference>
<feature type="domain" description="GST C-terminal" evidence="9">
    <location>
        <begin position="89"/>
        <end position="221"/>
    </location>
</feature>
<dbReference type="InterPro" id="IPR010987">
    <property type="entry name" value="Glutathione-S-Trfase_C-like"/>
</dbReference>
<dbReference type="Gene3D" id="1.20.1050.10">
    <property type="match status" value="1"/>
</dbReference>
<dbReference type="EMBL" id="JBFDAA010000114">
    <property type="protein sequence ID" value="KAL1109970.1"/>
    <property type="molecule type" value="Genomic_DNA"/>
</dbReference>
<dbReference type="PANTHER" id="PTHR43917:SF8">
    <property type="entry name" value="GH16740P-RELATED"/>
    <property type="match status" value="1"/>
</dbReference>
<dbReference type="CDD" id="cd03183">
    <property type="entry name" value="GST_C_Theta"/>
    <property type="match status" value="1"/>
</dbReference>
<comment type="subcellular location">
    <subcellularLocation>
        <location evidence="1">Cytoplasm</location>
    </subcellularLocation>
</comment>
<sequence>MNRLKLYYDVLSQPSRVVKIFLLANKIEFEHKVVRLGKFEQKTEEFKKVNPLQQVPVIDDGGFILRESVAIMRYLCREKDVPIHWYPKESKAQAKVDEYLEWQHLGTRMHCGLYFRLMWLEPLVTKTAPPAKKVEFYKRNMEQNCDLVEKFWLADKPFLCGDEITIADLFAAAELEQPKLTGYDVRDGRPFLSAWLERVRTITSPHYDAVHNEINRIASKYNGQCPALVGKQEANR</sequence>
<dbReference type="Proteomes" id="UP001558652">
    <property type="component" value="Unassembled WGS sequence"/>
</dbReference>
<protein>
    <recommendedName>
        <fullName evidence="4">glutathione transferase</fullName>
        <ecNumber evidence="4">2.5.1.18</ecNumber>
    </recommendedName>
</protein>
<dbReference type="PROSITE" id="PS50404">
    <property type="entry name" value="GST_NTER"/>
    <property type="match status" value="1"/>
</dbReference>
<proteinExistence type="inferred from homology"/>
<dbReference type="SFLD" id="SFLDG01153">
    <property type="entry name" value="Main.4:_Theta-like"/>
    <property type="match status" value="1"/>
</dbReference>
<dbReference type="SFLD" id="SFLDG00358">
    <property type="entry name" value="Main_(cytGST)"/>
    <property type="match status" value="1"/>
</dbReference>
<reference evidence="10 11" key="1">
    <citation type="submission" date="2024-07" db="EMBL/GenBank/DDBJ databases">
        <title>Chromosome-level genome assembly of the water stick insect Ranatra chinensis (Heteroptera: Nepidae).</title>
        <authorList>
            <person name="Liu X."/>
        </authorList>
    </citation>
    <scope>NUCLEOTIDE SEQUENCE [LARGE SCALE GENOMIC DNA]</scope>
    <source>
        <strain evidence="10">Cailab_2021Rc</strain>
        <tissue evidence="10">Muscle</tissue>
    </source>
</reference>